<keyword evidence="19" id="KW-0539">Nucleus</keyword>
<keyword evidence="15" id="KW-0238">DNA-binding</keyword>
<feature type="compositionally biased region" description="Basic and acidic residues" evidence="22">
    <location>
        <begin position="290"/>
        <end position="307"/>
    </location>
</feature>
<feature type="compositionally biased region" description="Basic and acidic residues" evidence="22">
    <location>
        <begin position="410"/>
        <end position="426"/>
    </location>
</feature>
<feature type="compositionally biased region" description="Polar residues" evidence="22">
    <location>
        <begin position="116"/>
        <end position="126"/>
    </location>
</feature>
<evidence type="ECO:0000256" key="4">
    <source>
        <dbReference type="ARBA" id="ARBA00020056"/>
    </source>
</evidence>
<protein>
    <recommendedName>
        <fullName evidence="4">Pinin</fullName>
    </recommendedName>
</protein>
<feature type="domain" description="Pinin/SDK/MemA protein" evidence="23">
    <location>
        <begin position="144"/>
        <end position="268"/>
    </location>
</feature>
<dbReference type="GO" id="GO:0071013">
    <property type="term" value="C:catalytic step 2 spliceosome"/>
    <property type="evidence" value="ECO:0007669"/>
    <property type="project" value="TreeGrafter"/>
</dbReference>
<comment type="subcellular location">
    <subcellularLocation>
        <location evidence="2">Cell junction</location>
        <location evidence="2">Desmosome</location>
    </subcellularLocation>
    <subcellularLocation>
        <location evidence="1">Nucleus speckle</location>
    </subcellularLocation>
</comment>
<feature type="region of interest" description="Disordered" evidence="22">
    <location>
        <begin position="23"/>
        <end position="55"/>
    </location>
</feature>
<keyword evidence="11" id="KW-0965">Cell junction</keyword>
<evidence type="ECO:0000256" key="16">
    <source>
        <dbReference type="ARBA" id="ARBA00023159"/>
    </source>
</evidence>
<reference evidence="25" key="1">
    <citation type="submission" date="2014-12" db="EMBL/GenBank/DDBJ databases">
        <title>Insight into the proteome of Arion vulgaris.</title>
        <authorList>
            <person name="Aradska J."/>
            <person name="Bulat T."/>
            <person name="Smidak R."/>
            <person name="Sarate P."/>
            <person name="Gangsoo J."/>
            <person name="Sialana F."/>
            <person name="Bilban M."/>
            <person name="Lubec G."/>
        </authorList>
    </citation>
    <scope>NUCLEOTIDE SEQUENCE</scope>
    <source>
        <tissue evidence="25">Skin</tissue>
    </source>
</reference>
<evidence type="ECO:0000256" key="20">
    <source>
        <dbReference type="ARBA" id="ARBA00025916"/>
    </source>
</evidence>
<evidence type="ECO:0000256" key="5">
    <source>
        <dbReference type="ARBA" id="ARBA00022481"/>
    </source>
</evidence>
<dbReference type="GO" id="GO:0003677">
    <property type="term" value="F:DNA binding"/>
    <property type="evidence" value="ECO:0007669"/>
    <property type="project" value="UniProtKB-KW"/>
</dbReference>
<keyword evidence="7" id="KW-0597">Phosphoprotein</keyword>
<evidence type="ECO:0000256" key="17">
    <source>
        <dbReference type="ARBA" id="ARBA00023163"/>
    </source>
</evidence>
<feature type="coiled-coil region" evidence="21">
    <location>
        <begin position="170"/>
        <end position="226"/>
    </location>
</feature>
<keyword evidence="14 21" id="KW-0175">Coiled coil</keyword>
<feature type="compositionally biased region" description="Basic and acidic residues" evidence="22">
    <location>
        <begin position="23"/>
        <end position="54"/>
    </location>
</feature>
<evidence type="ECO:0000256" key="11">
    <source>
        <dbReference type="ARBA" id="ARBA00022949"/>
    </source>
</evidence>
<dbReference type="AlphaFoldDB" id="A0A0B6ZNX7"/>
<keyword evidence="17" id="KW-0804">Transcription</keyword>
<evidence type="ECO:0000256" key="1">
    <source>
        <dbReference type="ARBA" id="ARBA00004324"/>
    </source>
</evidence>
<dbReference type="InterPro" id="IPR006786">
    <property type="entry name" value="Pinin_SDK_MemA"/>
</dbReference>
<evidence type="ECO:0000256" key="18">
    <source>
        <dbReference type="ARBA" id="ARBA00023187"/>
    </source>
</evidence>
<feature type="compositionally biased region" description="Basic and acidic residues" evidence="22">
    <location>
        <begin position="127"/>
        <end position="147"/>
    </location>
</feature>
<evidence type="ECO:0000256" key="14">
    <source>
        <dbReference type="ARBA" id="ARBA00023054"/>
    </source>
</evidence>
<feature type="domain" description="Pinin/SDK" evidence="24">
    <location>
        <begin position="6"/>
        <end position="139"/>
    </location>
</feature>
<evidence type="ECO:0000256" key="13">
    <source>
        <dbReference type="ARBA" id="ARBA00023015"/>
    </source>
</evidence>
<sequence>RSGAEVLQSEIEKSKDKLRSYNENIKKLTGRDPSRPEIRRLLSGEGTEREENDYSGRVARGRGRIFGLARLGVMEDSGPPAKRRAVGGAFSRLGPMPARRREREDSPYEEELPNKLSVQSSVVATSRESKNRKEILQEQTKDKEGMQRNRRMFGLLLGTLNKFKTDSKTLQTKEVQRKKIEEKLEENAEKEKRKFKQETKLLIEEMHLEQSKISRLQQKMEIAQEHADREVEVMKLKNFIVTKTRPRIFWKPQQMSAALENKLKESKKFVDGKLQESRDRLESEIKELMERETKREERIKMRLREDGLLEDEEGKAEGEEGNKNETDRETGRVVIEVKEETDGANTISDRLGRHFEEGMGDESEEEENLRKKPRRTVVVEREASSDSETEDEEIVHEDQNKDIQTNKSGSENKGKTELHREPETNKTDVQSSEEEMEISKGDDKRDRSYSSKSRDKELGARKASTEDRNDSDVEVERHREGKRNGDKDRNKDRSHNDSRKNRERNNKEDSQERDSRRRDGDKKTSKRDSANKEDIEERNSRRRDGD</sequence>
<feature type="non-terminal residue" evidence="25">
    <location>
        <position position="1"/>
    </location>
</feature>
<feature type="region of interest" description="Disordered" evidence="22">
    <location>
        <begin position="290"/>
        <end position="546"/>
    </location>
</feature>
<dbReference type="GO" id="GO:0016607">
    <property type="term" value="C:nuclear speck"/>
    <property type="evidence" value="ECO:0007669"/>
    <property type="project" value="UniProtKB-SubCell"/>
</dbReference>
<dbReference type="GO" id="GO:0006397">
    <property type="term" value="P:mRNA processing"/>
    <property type="evidence" value="ECO:0007669"/>
    <property type="project" value="UniProtKB-KW"/>
</dbReference>
<keyword evidence="9" id="KW-0747">Spliceosome</keyword>
<evidence type="ECO:0000256" key="12">
    <source>
        <dbReference type="ARBA" id="ARBA00022990"/>
    </source>
</evidence>
<dbReference type="InterPro" id="IPR039853">
    <property type="entry name" value="Pinin"/>
</dbReference>
<comment type="subunit">
    <text evidence="20">Found in a mRNA splicing-dependent exon junction complex (EJC). Found in a complex with SR proteins. Found in a mRNP complex with RNPS1. Component of the PSAP complex consisting of RNPS1, SAP18 and PNN. Interacts with PNISR, CTBP1, CTBP2, KRT8, KRT18, KRT19, PS1D/PNO40, PPIG, RNPS1, SFRS4 and SRRM2. Identified in the spliceosome C complex.</text>
</comment>
<feature type="region of interest" description="Disordered" evidence="22">
    <location>
        <begin position="74"/>
        <end position="149"/>
    </location>
</feature>
<evidence type="ECO:0000256" key="15">
    <source>
        <dbReference type="ARBA" id="ARBA00023125"/>
    </source>
</evidence>
<gene>
    <name evidence="25" type="primary">ORF73482</name>
</gene>
<evidence type="ECO:0000256" key="22">
    <source>
        <dbReference type="SAM" id="MobiDB-lite"/>
    </source>
</evidence>
<evidence type="ECO:0000256" key="9">
    <source>
        <dbReference type="ARBA" id="ARBA00022728"/>
    </source>
</evidence>
<dbReference type="GO" id="GO:0008380">
    <property type="term" value="P:RNA splicing"/>
    <property type="evidence" value="ECO:0007669"/>
    <property type="project" value="UniProtKB-KW"/>
</dbReference>
<feature type="compositionally biased region" description="Acidic residues" evidence="22">
    <location>
        <begin position="385"/>
        <end position="395"/>
    </location>
</feature>
<feature type="compositionally biased region" description="Acidic residues" evidence="22">
    <location>
        <begin position="358"/>
        <end position="367"/>
    </location>
</feature>
<keyword evidence="12" id="KW-0007">Acetylation</keyword>
<organism evidence="25">
    <name type="scientific">Arion vulgaris</name>
    <dbReference type="NCBI Taxonomy" id="1028688"/>
    <lineage>
        <taxon>Eukaryota</taxon>
        <taxon>Metazoa</taxon>
        <taxon>Spiralia</taxon>
        <taxon>Lophotrochozoa</taxon>
        <taxon>Mollusca</taxon>
        <taxon>Gastropoda</taxon>
        <taxon>Heterobranchia</taxon>
        <taxon>Euthyneura</taxon>
        <taxon>Panpulmonata</taxon>
        <taxon>Eupulmonata</taxon>
        <taxon>Stylommatophora</taxon>
        <taxon>Helicina</taxon>
        <taxon>Arionoidea</taxon>
        <taxon>Arionidae</taxon>
        <taxon>Arion</taxon>
    </lineage>
</organism>
<evidence type="ECO:0000256" key="2">
    <source>
        <dbReference type="ARBA" id="ARBA00004568"/>
    </source>
</evidence>
<evidence type="ECO:0000256" key="3">
    <source>
        <dbReference type="ARBA" id="ARBA00010386"/>
    </source>
</evidence>
<dbReference type="GO" id="GO:0030057">
    <property type="term" value="C:desmosome"/>
    <property type="evidence" value="ECO:0007669"/>
    <property type="project" value="UniProtKB-SubCell"/>
</dbReference>
<feature type="non-terminal residue" evidence="25">
    <location>
        <position position="546"/>
    </location>
</feature>
<dbReference type="PANTHER" id="PTHR12707">
    <property type="entry name" value="PINN"/>
    <property type="match status" value="1"/>
</dbReference>
<proteinExistence type="inferred from homology"/>
<evidence type="ECO:0000256" key="8">
    <source>
        <dbReference type="ARBA" id="ARBA00022664"/>
    </source>
</evidence>
<keyword evidence="10" id="KW-0832">Ubl conjugation</keyword>
<evidence type="ECO:0000256" key="21">
    <source>
        <dbReference type="SAM" id="Coils"/>
    </source>
</evidence>
<keyword evidence="16" id="KW-0010">Activator</keyword>
<evidence type="ECO:0000259" key="23">
    <source>
        <dbReference type="Pfam" id="PF04696"/>
    </source>
</evidence>
<dbReference type="Pfam" id="PF04697">
    <property type="entry name" value="Pinin_SDK_N"/>
    <property type="match status" value="1"/>
</dbReference>
<dbReference type="PANTHER" id="PTHR12707:SF0">
    <property type="entry name" value="PININ"/>
    <property type="match status" value="1"/>
</dbReference>
<dbReference type="InterPro" id="IPR006787">
    <property type="entry name" value="Pinin_SDK_N"/>
</dbReference>
<feature type="compositionally biased region" description="Basic and acidic residues" evidence="22">
    <location>
        <begin position="315"/>
        <end position="341"/>
    </location>
</feature>
<evidence type="ECO:0000256" key="19">
    <source>
        <dbReference type="ARBA" id="ARBA00023242"/>
    </source>
</evidence>
<feature type="compositionally biased region" description="Basic and acidic residues" evidence="22">
    <location>
        <begin position="437"/>
        <end position="546"/>
    </location>
</feature>
<dbReference type="EMBL" id="HACG01023403">
    <property type="protein sequence ID" value="CEK70268.1"/>
    <property type="molecule type" value="Transcribed_RNA"/>
</dbReference>
<keyword evidence="13" id="KW-0805">Transcription regulation</keyword>
<keyword evidence="18" id="KW-0508">mRNA splicing</keyword>
<name>A0A0B6ZNX7_9EUPU</name>
<keyword evidence="6" id="KW-1017">Isopeptide bond</keyword>
<keyword evidence="8" id="KW-0507">mRNA processing</keyword>
<evidence type="ECO:0000256" key="6">
    <source>
        <dbReference type="ARBA" id="ARBA00022499"/>
    </source>
</evidence>
<evidence type="ECO:0000256" key="10">
    <source>
        <dbReference type="ARBA" id="ARBA00022843"/>
    </source>
</evidence>
<dbReference type="Pfam" id="PF04696">
    <property type="entry name" value="Pinin_SDK_memA"/>
    <property type="match status" value="1"/>
</dbReference>
<accession>A0A0B6ZNX7</accession>
<evidence type="ECO:0000256" key="7">
    <source>
        <dbReference type="ARBA" id="ARBA00022553"/>
    </source>
</evidence>
<evidence type="ECO:0000259" key="24">
    <source>
        <dbReference type="Pfam" id="PF04697"/>
    </source>
</evidence>
<evidence type="ECO:0000313" key="25">
    <source>
        <dbReference type="EMBL" id="CEK70268.1"/>
    </source>
</evidence>
<keyword evidence="5" id="KW-0488">Methylation</keyword>
<comment type="similarity">
    <text evidence="3">Belongs to the pinin family.</text>
</comment>